<gene>
    <name evidence="2" type="ORF">AK830_g11166</name>
</gene>
<reference evidence="2 3" key="1">
    <citation type="submission" date="2015-09" db="EMBL/GenBank/DDBJ databases">
        <title>Draft genome of a European isolate of the apple canker pathogen Neonectria ditissima.</title>
        <authorList>
            <person name="Gomez-Cortecero A."/>
            <person name="Harrison R.J."/>
            <person name="Armitage A.D."/>
        </authorList>
    </citation>
    <scope>NUCLEOTIDE SEQUENCE [LARGE SCALE GENOMIC DNA]</scope>
    <source>
        <strain evidence="2 3">R09/05</strain>
    </source>
</reference>
<name>A0A0P7B5N2_9HYPO</name>
<dbReference type="AlphaFoldDB" id="A0A0P7B5N2"/>
<feature type="region of interest" description="Disordered" evidence="1">
    <location>
        <begin position="1"/>
        <end position="21"/>
    </location>
</feature>
<keyword evidence="3" id="KW-1185">Reference proteome</keyword>
<dbReference type="STRING" id="78410.A0A0P7B5N2"/>
<organism evidence="2 3">
    <name type="scientific">Neonectria ditissima</name>
    <dbReference type="NCBI Taxonomy" id="78410"/>
    <lineage>
        <taxon>Eukaryota</taxon>
        <taxon>Fungi</taxon>
        <taxon>Dikarya</taxon>
        <taxon>Ascomycota</taxon>
        <taxon>Pezizomycotina</taxon>
        <taxon>Sordariomycetes</taxon>
        <taxon>Hypocreomycetidae</taxon>
        <taxon>Hypocreales</taxon>
        <taxon>Nectriaceae</taxon>
        <taxon>Neonectria</taxon>
    </lineage>
</organism>
<sequence length="192" mass="21475">MSTPAQPGSSPPKGLDKPVSQPFTRLDNNTWLHDRSETDVYRLLIDSYRLRVEDDYSFDGDAPRDSIYGGSPNGLKGFNRYLNTAQSRKGLLPDWWDQKKRSACLALGMDSSQWQDLRCAVEKSDIIEHYGDAQFPMQLRMFAEAVLRRGPGGVDGTEMRKLMVSMEQGTLPADTHVAIVDNTTGVMSHPLP</sequence>
<evidence type="ECO:0000313" key="3">
    <source>
        <dbReference type="Proteomes" id="UP000050424"/>
    </source>
</evidence>
<evidence type="ECO:0000256" key="1">
    <source>
        <dbReference type="SAM" id="MobiDB-lite"/>
    </source>
</evidence>
<evidence type="ECO:0000313" key="2">
    <source>
        <dbReference type="EMBL" id="KPM35422.1"/>
    </source>
</evidence>
<comment type="caution">
    <text evidence="2">The sequence shown here is derived from an EMBL/GenBank/DDBJ whole genome shotgun (WGS) entry which is preliminary data.</text>
</comment>
<proteinExistence type="predicted"/>
<dbReference type="EMBL" id="LKCW01000254">
    <property type="protein sequence ID" value="KPM35422.1"/>
    <property type="molecule type" value="Genomic_DNA"/>
</dbReference>
<dbReference type="Proteomes" id="UP000050424">
    <property type="component" value="Unassembled WGS sequence"/>
</dbReference>
<accession>A0A0P7B5N2</accession>
<dbReference type="OrthoDB" id="432970at2759"/>
<protein>
    <submittedName>
        <fullName evidence="2">Uncharacterized protein</fullName>
    </submittedName>
</protein>